<sequence length="182" mass="17848">MPRPDASTTIEASSGLDRRAFCACALALAAAAAVGCGGGGGGTSSTPQPAPPPPPSPVTTAETKASLLAQPSGTVRDYTTTASGSCPLVAGAEQGYYLVRDSGGIFAISASCLHLGGHINPTQGGGFGCPCHGSQYDLNGTVTVGPAPVGAVLQHIQVTESTPGGVLVIHPDTPVSATLRLA</sequence>
<dbReference type="PANTHER" id="PTHR10134">
    <property type="entry name" value="CYTOCHROME B-C1 COMPLEX SUBUNIT RIESKE, MITOCHONDRIAL"/>
    <property type="match status" value="1"/>
</dbReference>
<organism evidence="9 10">
    <name type="scientific">Geothrix rubra</name>
    <dbReference type="NCBI Taxonomy" id="2927977"/>
    <lineage>
        <taxon>Bacteria</taxon>
        <taxon>Pseudomonadati</taxon>
        <taxon>Acidobacteriota</taxon>
        <taxon>Holophagae</taxon>
        <taxon>Holophagales</taxon>
        <taxon>Holophagaceae</taxon>
        <taxon>Geothrix</taxon>
    </lineage>
</organism>
<dbReference type="InterPro" id="IPR005805">
    <property type="entry name" value="Rieske_Fe-S_prot_C"/>
</dbReference>
<dbReference type="InterPro" id="IPR017941">
    <property type="entry name" value="Rieske_2Fe-2S"/>
</dbReference>
<evidence type="ECO:0000256" key="1">
    <source>
        <dbReference type="ARBA" id="ARBA00022714"/>
    </source>
</evidence>
<keyword evidence="1" id="KW-0001">2Fe-2S</keyword>
<evidence type="ECO:0000256" key="2">
    <source>
        <dbReference type="ARBA" id="ARBA00022723"/>
    </source>
</evidence>
<evidence type="ECO:0000256" key="4">
    <source>
        <dbReference type="ARBA" id="ARBA00023014"/>
    </source>
</evidence>
<dbReference type="PRINTS" id="PR00162">
    <property type="entry name" value="RIESKE"/>
</dbReference>
<feature type="compositionally biased region" description="Pro residues" evidence="7">
    <location>
        <begin position="48"/>
        <end position="57"/>
    </location>
</feature>
<keyword evidence="2" id="KW-0479">Metal-binding</keyword>
<evidence type="ECO:0000256" key="7">
    <source>
        <dbReference type="SAM" id="MobiDB-lite"/>
    </source>
</evidence>
<dbReference type="EMBL" id="BSDD01000002">
    <property type="protein sequence ID" value="GLH69962.1"/>
    <property type="molecule type" value="Genomic_DNA"/>
</dbReference>
<dbReference type="PROSITE" id="PS51318">
    <property type="entry name" value="TAT"/>
    <property type="match status" value="1"/>
</dbReference>
<keyword evidence="5" id="KW-1015">Disulfide bond</keyword>
<evidence type="ECO:0000313" key="9">
    <source>
        <dbReference type="EMBL" id="GLH69962.1"/>
    </source>
</evidence>
<evidence type="ECO:0000256" key="6">
    <source>
        <dbReference type="ARBA" id="ARBA00034078"/>
    </source>
</evidence>
<name>A0ABQ5Q5T3_9BACT</name>
<feature type="domain" description="Rieske" evidence="8">
    <location>
        <begin position="80"/>
        <end position="148"/>
    </location>
</feature>
<accession>A0ABQ5Q5T3</accession>
<comment type="caution">
    <text evidence="9">The sequence shown here is derived from an EMBL/GenBank/DDBJ whole genome shotgun (WGS) entry which is preliminary data.</text>
</comment>
<evidence type="ECO:0000256" key="3">
    <source>
        <dbReference type="ARBA" id="ARBA00023004"/>
    </source>
</evidence>
<reference evidence="9 10" key="1">
    <citation type="journal article" date="2023" name="Antonie Van Leeuwenhoek">
        <title>Mesoterricola silvestris gen. nov., sp. nov., Mesoterricola sediminis sp. nov., Geothrix oryzae sp. nov., Geothrix edaphica sp. nov., Geothrix rubra sp. nov., and Geothrix limicola sp. nov., six novel members of Acidobacteriota isolated from soils.</title>
        <authorList>
            <person name="Itoh H."/>
            <person name="Sugisawa Y."/>
            <person name="Mise K."/>
            <person name="Xu Z."/>
            <person name="Kuniyasu M."/>
            <person name="Ushijima N."/>
            <person name="Kawano K."/>
            <person name="Kobayashi E."/>
            <person name="Shiratori Y."/>
            <person name="Masuda Y."/>
            <person name="Senoo K."/>
        </authorList>
    </citation>
    <scope>NUCLEOTIDE SEQUENCE [LARGE SCALE GENOMIC DNA]</scope>
    <source>
        <strain evidence="9 10">Red803</strain>
    </source>
</reference>
<dbReference type="SUPFAM" id="SSF50022">
    <property type="entry name" value="ISP domain"/>
    <property type="match status" value="1"/>
</dbReference>
<feature type="region of interest" description="Disordered" evidence="7">
    <location>
        <begin position="40"/>
        <end position="61"/>
    </location>
</feature>
<keyword evidence="4" id="KW-0411">Iron-sulfur</keyword>
<keyword evidence="10" id="KW-1185">Reference proteome</keyword>
<dbReference type="Gene3D" id="2.102.10.10">
    <property type="entry name" value="Rieske [2Fe-2S] iron-sulphur domain"/>
    <property type="match status" value="1"/>
</dbReference>
<keyword evidence="3" id="KW-0408">Iron</keyword>
<protein>
    <recommendedName>
        <fullName evidence="8">Rieske domain-containing protein</fullName>
    </recommendedName>
</protein>
<dbReference type="Pfam" id="PF00355">
    <property type="entry name" value="Rieske"/>
    <property type="match status" value="1"/>
</dbReference>
<dbReference type="RefSeq" id="WP_285724197.1">
    <property type="nucleotide sequence ID" value="NZ_BSDD01000002.1"/>
</dbReference>
<evidence type="ECO:0000259" key="8">
    <source>
        <dbReference type="PROSITE" id="PS51296"/>
    </source>
</evidence>
<proteinExistence type="predicted"/>
<evidence type="ECO:0000256" key="5">
    <source>
        <dbReference type="ARBA" id="ARBA00023157"/>
    </source>
</evidence>
<evidence type="ECO:0000313" key="10">
    <source>
        <dbReference type="Proteomes" id="UP001165089"/>
    </source>
</evidence>
<dbReference type="PROSITE" id="PS51296">
    <property type="entry name" value="RIESKE"/>
    <property type="match status" value="1"/>
</dbReference>
<gene>
    <name evidence="9" type="ORF">GETHPA_14950</name>
</gene>
<dbReference type="InterPro" id="IPR006311">
    <property type="entry name" value="TAT_signal"/>
</dbReference>
<dbReference type="Proteomes" id="UP001165089">
    <property type="component" value="Unassembled WGS sequence"/>
</dbReference>
<dbReference type="InterPro" id="IPR014349">
    <property type="entry name" value="Rieske_Fe-S_prot"/>
</dbReference>
<dbReference type="InterPro" id="IPR036922">
    <property type="entry name" value="Rieske_2Fe-2S_sf"/>
</dbReference>
<comment type="cofactor">
    <cofactor evidence="6">
        <name>[2Fe-2S] cluster</name>
        <dbReference type="ChEBI" id="CHEBI:190135"/>
    </cofactor>
</comment>